<dbReference type="EMBL" id="CP000245">
    <property type="protein sequence ID" value="AEG94320.1"/>
    <property type="molecule type" value="Genomic_DNA"/>
</dbReference>
<dbReference type="RefSeq" id="WP_013902551.1">
    <property type="nucleotide sequence ID" value="NC_015677.1"/>
</dbReference>
<dbReference type="Proteomes" id="UP000008385">
    <property type="component" value="Chromosome"/>
</dbReference>
<reference evidence="3" key="1">
    <citation type="submission" date="2006-01" db="EMBL/GenBank/DDBJ databases">
        <title>Genome of the cyst-dividing bacterium Ramlibacter tataouinensis.</title>
        <authorList>
            <person name="Barakat M."/>
            <person name="Ortet P."/>
            <person name="De Luca G."/>
            <person name="Jourlin-Castelli C."/>
            <person name="Ansaldi M."/>
            <person name="Py B."/>
            <person name="Fichant G."/>
            <person name="Coutinho P."/>
            <person name="Voulhoux R."/>
            <person name="Bastien O."/>
            <person name="Roy S."/>
            <person name="Marechal E."/>
            <person name="Henrissat B."/>
            <person name="Quentin Y."/>
            <person name="Noirot P."/>
            <person name="Filloux A."/>
            <person name="Mejean V."/>
            <person name="DuBow M."/>
            <person name="Barras F."/>
            <person name="Heulin T."/>
        </authorList>
    </citation>
    <scope>NUCLEOTIDE SEQUENCE [LARGE SCALE GENOMIC DNA]</scope>
    <source>
        <strain evidence="3">ATCC BAA-407 / DSM 14655 / LMG 21543 / TTB310</strain>
    </source>
</reference>
<protein>
    <submittedName>
        <fullName evidence="2">Uncharacterized protein</fullName>
    </submittedName>
</protein>
<dbReference type="OrthoDB" id="8909314at2"/>
<evidence type="ECO:0000256" key="1">
    <source>
        <dbReference type="SAM" id="Phobius"/>
    </source>
</evidence>
<keyword evidence="1" id="KW-0472">Membrane</keyword>
<sequence>MPATPNADATSIAARGRLLWTVLGSLVALQLLAFYMLVSHQVRKAQARDAQVQVERMALHDCLQYVANSTIGSCTTRMTQRAQAPAPVPASVVEIAVR</sequence>
<evidence type="ECO:0000313" key="2">
    <source>
        <dbReference type="EMBL" id="AEG94320.1"/>
    </source>
</evidence>
<feature type="transmembrane region" description="Helical" evidence="1">
    <location>
        <begin position="18"/>
        <end position="38"/>
    </location>
</feature>
<gene>
    <name evidence="2" type="ordered locus">Rta_32090</name>
</gene>
<dbReference type="HOGENOM" id="CLU_2331689_0_0_4"/>
<keyword evidence="3" id="KW-1185">Reference proteome</keyword>
<accession>F5XXZ5</accession>
<keyword evidence="1" id="KW-1133">Transmembrane helix</keyword>
<keyword evidence="1" id="KW-0812">Transmembrane</keyword>
<dbReference type="KEGG" id="rta:Rta_32090"/>
<evidence type="ECO:0000313" key="3">
    <source>
        <dbReference type="Proteomes" id="UP000008385"/>
    </source>
</evidence>
<dbReference type="STRING" id="365046.Rta_32090"/>
<proteinExistence type="predicted"/>
<organism evidence="2 3">
    <name type="scientific">Ramlibacter tataouinensis (strain ATCC BAA-407 / DSM 14655 / LMG 21543 / TTB310)</name>
    <dbReference type="NCBI Taxonomy" id="365046"/>
    <lineage>
        <taxon>Bacteria</taxon>
        <taxon>Pseudomonadati</taxon>
        <taxon>Pseudomonadota</taxon>
        <taxon>Betaproteobacteria</taxon>
        <taxon>Burkholderiales</taxon>
        <taxon>Comamonadaceae</taxon>
        <taxon>Ramlibacter</taxon>
    </lineage>
</organism>
<dbReference type="AlphaFoldDB" id="F5XXZ5"/>
<reference evidence="2 3" key="2">
    <citation type="journal article" date="2011" name="PLoS ONE">
        <title>The Cyst-Dividing Bacterium Ramlibacter tataouinensis TTB310 Genome Reveals a Well-Stocked Toolbox for Adaptation to a Desert Environment.</title>
        <authorList>
            <person name="De Luca G."/>
            <person name="Barakat M."/>
            <person name="Ortet P."/>
            <person name="Fochesato S."/>
            <person name="Jourlin-Castelli C."/>
            <person name="Ansaldi M."/>
            <person name="Py B."/>
            <person name="Fichant G."/>
            <person name="Coutinho P.M."/>
            <person name="Voulhoux R."/>
            <person name="Bastien O."/>
            <person name="Marechal E."/>
            <person name="Henrissat B."/>
            <person name="Quentin Y."/>
            <person name="Noirot P."/>
            <person name="Filloux A."/>
            <person name="Mejean V."/>
            <person name="Dubow M.S."/>
            <person name="Barras F."/>
            <person name="Barbe V."/>
            <person name="Weissenbach J."/>
            <person name="Mihalcescu I."/>
            <person name="Vermeglio A."/>
            <person name="Achouak W."/>
            <person name="Heulin T."/>
        </authorList>
    </citation>
    <scope>NUCLEOTIDE SEQUENCE [LARGE SCALE GENOMIC DNA]</scope>
    <source>
        <strain evidence="3">ATCC BAA-407 / DSM 14655 / LMG 21543 / TTB310</strain>
    </source>
</reference>
<name>F5XXZ5_RAMTT</name>